<gene>
    <name evidence="2" type="ORF">RR48_13953</name>
</gene>
<evidence type="ECO:0000256" key="1">
    <source>
        <dbReference type="SAM" id="MobiDB-lite"/>
    </source>
</evidence>
<evidence type="ECO:0000313" key="2">
    <source>
        <dbReference type="EMBL" id="KPJ17097.1"/>
    </source>
</evidence>
<organism evidence="2 3">
    <name type="scientific">Papilio machaon</name>
    <name type="common">Old World swallowtail butterfly</name>
    <dbReference type="NCBI Taxonomy" id="76193"/>
    <lineage>
        <taxon>Eukaryota</taxon>
        <taxon>Metazoa</taxon>
        <taxon>Ecdysozoa</taxon>
        <taxon>Arthropoda</taxon>
        <taxon>Hexapoda</taxon>
        <taxon>Insecta</taxon>
        <taxon>Pterygota</taxon>
        <taxon>Neoptera</taxon>
        <taxon>Endopterygota</taxon>
        <taxon>Lepidoptera</taxon>
        <taxon>Glossata</taxon>
        <taxon>Ditrysia</taxon>
        <taxon>Papilionoidea</taxon>
        <taxon>Papilionidae</taxon>
        <taxon>Papilioninae</taxon>
        <taxon>Papilio</taxon>
    </lineage>
</organism>
<keyword evidence="3" id="KW-1185">Reference proteome</keyword>
<evidence type="ECO:0000313" key="3">
    <source>
        <dbReference type="Proteomes" id="UP000053240"/>
    </source>
</evidence>
<feature type="region of interest" description="Disordered" evidence="1">
    <location>
        <begin position="1"/>
        <end position="60"/>
    </location>
</feature>
<protein>
    <submittedName>
        <fullName evidence="2">Uncharacterized protein</fullName>
    </submittedName>
</protein>
<dbReference type="Proteomes" id="UP000053240">
    <property type="component" value="Unassembled WGS sequence"/>
</dbReference>
<proteinExistence type="predicted"/>
<feature type="region of interest" description="Disordered" evidence="1">
    <location>
        <begin position="362"/>
        <end position="397"/>
    </location>
</feature>
<dbReference type="InParanoid" id="A0A194RHQ6"/>
<reference evidence="2 3" key="1">
    <citation type="journal article" date="2015" name="Nat. Commun.">
        <title>Outbred genome sequencing and CRISPR/Cas9 gene editing in butterflies.</title>
        <authorList>
            <person name="Li X."/>
            <person name="Fan D."/>
            <person name="Zhang W."/>
            <person name="Liu G."/>
            <person name="Zhang L."/>
            <person name="Zhao L."/>
            <person name="Fang X."/>
            <person name="Chen L."/>
            <person name="Dong Y."/>
            <person name="Chen Y."/>
            <person name="Ding Y."/>
            <person name="Zhao R."/>
            <person name="Feng M."/>
            <person name="Zhu Y."/>
            <person name="Feng Y."/>
            <person name="Jiang X."/>
            <person name="Zhu D."/>
            <person name="Xiang H."/>
            <person name="Feng X."/>
            <person name="Li S."/>
            <person name="Wang J."/>
            <person name="Zhang G."/>
            <person name="Kronforst M.R."/>
            <person name="Wang W."/>
        </authorList>
    </citation>
    <scope>NUCLEOTIDE SEQUENCE [LARGE SCALE GENOMIC DNA]</scope>
    <source>
        <strain evidence="2">Ya'a_city_454_Pm</strain>
        <tissue evidence="2">Whole body</tissue>
    </source>
</reference>
<sequence length="397" mass="45131">MCDNSTVHKRKSDDRECVESSPVEGSTRSSNPRPASSSSSGASDEPRSKRRRRYAGSVSREEINDMDKRFETLSEQLVSHLNNLFYANYQVLQKNASATPNVANVSTGAQNSVEDPFSCKPAMEDDIIELNVSIKEQSMPKPNPERLSVLTTLQRFNSSDWNSVRYSETQKKYVAFPGFSNLKVNEELRFLEDSSNRSQLKLYQIERSFAALSNAFLEQNELLNNALKYLLEWSRRPNAKLSPSSINEKLRFLFGNESDFKAVSHDILQIICGKRSEILESRRRALLTSLKGKYISEDIQKIPPSAEYMFNPQDLATYLQKVGGVDKLVQNIGCKSKPAVRKSPVRQRSPITVNSRDNLFRSNRFKTKQVGNRGKNSFDQRAKNKKGGQKNFAYKQK</sequence>
<dbReference type="AlphaFoldDB" id="A0A194RHQ6"/>
<name>A0A194RHQ6_PAPMA</name>
<accession>A0A194RHQ6</accession>
<feature type="compositionally biased region" description="Low complexity" evidence="1">
    <location>
        <begin position="26"/>
        <end position="43"/>
    </location>
</feature>
<dbReference type="EMBL" id="KQ460205">
    <property type="protein sequence ID" value="KPJ17097.1"/>
    <property type="molecule type" value="Genomic_DNA"/>
</dbReference>